<name>A0ABZ1CSY0_9TREE</name>
<feature type="compositionally biased region" description="Polar residues" evidence="1">
    <location>
        <begin position="108"/>
        <end position="141"/>
    </location>
</feature>
<feature type="region of interest" description="Disordered" evidence="1">
    <location>
        <begin position="1"/>
        <end position="143"/>
    </location>
</feature>
<dbReference type="Proteomes" id="UP001329825">
    <property type="component" value="Chromosome 1"/>
</dbReference>
<sequence length="430" mass="49561">MDPYRHRSRSGDNREGWHTDGRWEQDRSDYPPDIEGRTDDHARSKTKPSDQRYHNRYDEASVPRPELPRERTSSYGDPSFPRPRPNSSGDSRYLRPDSADATRHLPSRSPSSRYTTAPNSRVPSTHSSPRGSDQSAQQGSAGYNVPEGMQIIRIQRPKVPPTSIDVHGRREYPDDGVREIWCLRPKSRYDSPSELLATSSRAYQTLSEQGKEEWRSACSCVDTEIEGRCSMIHDTIDPNTQVSTHEILKSDTKFYAICAMSADDPRVVGLKKNNVLDRSRDTVQQLKRRYSYYTEDLGKEWSKMRLQSGSARLEEEGNLERLMIQFSERLEDDKNLRANLKSAVDVHEAGLLWLDKYVPVGHENDELIQNAKNRFEHAQEKMELGTDELRGKLENARSSLSEYRTSLSWFPKEHEDLYSERDRARSIVRA</sequence>
<dbReference type="GeneID" id="87952842"/>
<accession>A0ABZ1CSY0</accession>
<protein>
    <submittedName>
        <fullName evidence="2">Uncharacterized protein</fullName>
    </submittedName>
</protein>
<proteinExistence type="predicted"/>
<keyword evidence="3" id="KW-1185">Reference proteome</keyword>
<organism evidence="2 3">
    <name type="scientific">Kwoniella shivajii</name>
    <dbReference type="NCBI Taxonomy" id="564305"/>
    <lineage>
        <taxon>Eukaryota</taxon>
        <taxon>Fungi</taxon>
        <taxon>Dikarya</taxon>
        <taxon>Basidiomycota</taxon>
        <taxon>Agaricomycotina</taxon>
        <taxon>Tremellomycetes</taxon>
        <taxon>Tremellales</taxon>
        <taxon>Cryptococcaceae</taxon>
        <taxon>Kwoniella</taxon>
    </lineage>
</organism>
<dbReference type="EMBL" id="CP141881">
    <property type="protein sequence ID" value="WRT63786.1"/>
    <property type="molecule type" value="Genomic_DNA"/>
</dbReference>
<reference evidence="2 3" key="1">
    <citation type="submission" date="2024-01" db="EMBL/GenBank/DDBJ databases">
        <title>Comparative genomics of Cryptococcus and Kwoniella reveals pathogenesis evolution and contrasting modes of karyotype evolution via chromosome fusion or intercentromeric recombination.</title>
        <authorList>
            <person name="Coelho M.A."/>
            <person name="David-Palma M."/>
            <person name="Shea T."/>
            <person name="Bowers K."/>
            <person name="McGinley-Smith S."/>
            <person name="Mohammad A.W."/>
            <person name="Gnirke A."/>
            <person name="Yurkov A.M."/>
            <person name="Nowrousian M."/>
            <person name="Sun S."/>
            <person name="Cuomo C.A."/>
            <person name="Heitman J."/>
        </authorList>
    </citation>
    <scope>NUCLEOTIDE SEQUENCE [LARGE SCALE GENOMIC DNA]</scope>
    <source>
        <strain evidence="2">CBS 11374</strain>
    </source>
</reference>
<feature type="compositionally biased region" description="Basic and acidic residues" evidence="1">
    <location>
        <begin position="9"/>
        <end position="72"/>
    </location>
</feature>
<evidence type="ECO:0000313" key="3">
    <source>
        <dbReference type="Proteomes" id="UP001329825"/>
    </source>
</evidence>
<dbReference type="RefSeq" id="XP_062788526.1">
    <property type="nucleotide sequence ID" value="XM_062932475.1"/>
</dbReference>
<evidence type="ECO:0000313" key="2">
    <source>
        <dbReference type="EMBL" id="WRT63786.1"/>
    </source>
</evidence>
<gene>
    <name evidence="2" type="ORF">IL334_000711</name>
</gene>
<evidence type="ECO:0000256" key="1">
    <source>
        <dbReference type="SAM" id="MobiDB-lite"/>
    </source>
</evidence>
<feature type="compositionally biased region" description="Basic and acidic residues" evidence="1">
    <location>
        <begin position="92"/>
        <end position="103"/>
    </location>
</feature>